<dbReference type="InterPro" id="IPR007111">
    <property type="entry name" value="NACHT_NTPase"/>
</dbReference>
<name>A0A9Q1CTC5_HOLLE</name>
<feature type="signal peptide" evidence="2">
    <location>
        <begin position="1"/>
        <end position="23"/>
    </location>
</feature>
<dbReference type="EMBL" id="JAIZAY010000001">
    <property type="protein sequence ID" value="KAJ8050721.1"/>
    <property type="molecule type" value="Genomic_DNA"/>
</dbReference>
<evidence type="ECO:0000259" key="3">
    <source>
        <dbReference type="PROSITE" id="PS50835"/>
    </source>
</evidence>
<feature type="domain" description="Ig-like" evidence="3">
    <location>
        <begin position="348"/>
        <end position="452"/>
    </location>
</feature>
<dbReference type="Gene3D" id="3.40.50.300">
    <property type="entry name" value="P-loop containing nucleotide triphosphate hydrolases"/>
    <property type="match status" value="1"/>
</dbReference>
<evidence type="ECO:0000313" key="6">
    <source>
        <dbReference type="Proteomes" id="UP001152320"/>
    </source>
</evidence>
<keyword evidence="6" id="KW-1185">Reference proteome</keyword>
<dbReference type="SUPFAM" id="SSF48726">
    <property type="entry name" value="Immunoglobulin"/>
    <property type="match status" value="1"/>
</dbReference>
<dbReference type="InterPro" id="IPR027417">
    <property type="entry name" value="P-loop_NTPase"/>
</dbReference>
<keyword evidence="1" id="KW-0472">Membrane</keyword>
<dbReference type="PANTHER" id="PTHR46312:SF2">
    <property type="entry name" value="NUCLEOTIDE-BINDING OLIGOMERIZATION DOMAIN-CONTAINING PROTEIN 2-LIKE"/>
    <property type="match status" value="1"/>
</dbReference>
<feature type="domain" description="Ig-like" evidence="3">
    <location>
        <begin position="135"/>
        <end position="337"/>
    </location>
</feature>
<dbReference type="InterPro" id="IPR007110">
    <property type="entry name" value="Ig-like_dom"/>
</dbReference>
<protein>
    <submittedName>
        <fullName evidence="5">NLR family CARD domain-containing protein 4</fullName>
    </submittedName>
</protein>
<reference evidence="5" key="1">
    <citation type="submission" date="2021-10" db="EMBL/GenBank/DDBJ databases">
        <title>Tropical sea cucumber genome reveals ecological adaptation and Cuvierian tubules defense mechanism.</title>
        <authorList>
            <person name="Chen T."/>
        </authorList>
    </citation>
    <scope>NUCLEOTIDE SEQUENCE</scope>
    <source>
        <strain evidence="5">Nanhai2018</strain>
        <tissue evidence="5">Muscle</tissue>
    </source>
</reference>
<feature type="transmembrane region" description="Helical" evidence="1">
    <location>
        <begin position="475"/>
        <end position="497"/>
    </location>
</feature>
<sequence>MPWNVVILLCFVCASPYFQGTYSSPVCSSPQPIELQKRATIRCSFEKGLRSVFWYDTTDITVQDPILSLRNGVPSGSGYWSGEFNVTSDGSLIIQNVSLAHNHYFSVTIVYQPTDKLVPYNILAVVVVKPKTPFPVISACGNERVCLYQSSDVISMECQVEDTRPAIPLEWVMKTSSGDVNASYELTVKNDNVSSISRATTKDMKFNSFTLRLLSCKARDPYSVLRKADSFVLVENTDWNNFPIKESEKYIESTSSLELTCTGDLGGYYVWKSKKINRAHLETLSFGFSLGENFTKGLIEGYEYSPTGSLYVRNVRLEDEQSYFCLYGDGSSDKIISYNVFVYILPVPKVLQVSGCINYSSCSLLVDRDGNLTCIVTGVRPKIELAWRTYNQHLSSMITFNDHQRTESNGQTYDISLTSTYHVEISTLDNLTVECAIIGKHEELFSLSTKVTLYFRSDESRPHERDKDTTGMEPWKIVIIIVAVIFISVCVFGMIFYKGFYRRGTTYCKNTDEEISNEAVPLSKSTTTPEEDLKNGFIDELKQMYKAQYNSIKPVPIKDNRFQSVRNLFVEGTIEKLPLTNKSMETESDLSTYLGSYDDIFYYKNTASNRYILDGDPGTGKSFLTLKMASDWVKSIQTSYLGKVEILILLRLRQLKMGITLYKSIKQFILPRESKLSEENIKAILDSCGNVVMLLDGFDEYHDHDRDATSDLMSLIKGEMYSNFKVIVTTRTSTLPKMIHPRTIRLRLIGFDDEARNEYIRKAVKEDNVDGCLGNPEEAVEKIKRQLSENPILDDLCRIPLFFAIFVHVTHDKDISKQLSSVTSFFRCAISCFHEHMKMKLHPSEAMQYEILENNHQELDRVAFEALSGNNHHIVWYRKDLIQYLGKDCMNNVQMWVS</sequence>
<evidence type="ECO:0000259" key="4">
    <source>
        <dbReference type="PROSITE" id="PS50837"/>
    </source>
</evidence>
<proteinExistence type="predicted"/>
<dbReference type="InterPro" id="IPR036179">
    <property type="entry name" value="Ig-like_dom_sf"/>
</dbReference>
<dbReference type="PANTHER" id="PTHR46312">
    <property type="entry name" value="NACHT DOMAIN-CONTAINING PROTEIN"/>
    <property type="match status" value="1"/>
</dbReference>
<dbReference type="SMART" id="SM00409">
    <property type="entry name" value="IG"/>
    <property type="match status" value="2"/>
</dbReference>
<evidence type="ECO:0000313" key="5">
    <source>
        <dbReference type="EMBL" id="KAJ8050721.1"/>
    </source>
</evidence>
<keyword evidence="1" id="KW-0812">Transmembrane</keyword>
<keyword evidence="1" id="KW-1133">Transmembrane helix</keyword>
<keyword evidence="2" id="KW-0732">Signal</keyword>
<dbReference type="Pfam" id="PF05729">
    <property type="entry name" value="NACHT"/>
    <property type="match status" value="1"/>
</dbReference>
<organism evidence="5 6">
    <name type="scientific">Holothuria leucospilota</name>
    <name type="common">Black long sea cucumber</name>
    <name type="synonym">Mertensiothuria leucospilota</name>
    <dbReference type="NCBI Taxonomy" id="206669"/>
    <lineage>
        <taxon>Eukaryota</taxon>
        <taxon>Metazoa</taxon>
        <taxon>Echinodermata</taxon>
        <taxon>Eleutherozoa</taxon>
        <taxon>Echinozoa</taxon>
        <taxon>Holothuroidea</taxon>
        <taxon>Aspidochirotacea</taxon>
        <taxon>Aspidochirotida</taxon>
        <taxon>Holothuriidae</taxon>
        <taxon>Holothuria</taxon>
    </lineage>
</organism>
<dbReference type="Proteomes" id="UP001152320">
    <property type="component" value="Chromosome 1"/>
</dbReference>
<feature type="chain" id="PRO_5040455684" evidence="2">
    <location>
        <begin position="24"/>
        <end position="898"/>
    </location>
</feature>
<evidence type="ECO:0000256" key="1">
    <source>
        <dbReference type="SAM" id="Phobius"/>
    </source>
</evidence>
<accession>A0A9Q1CTC5</accession>
<dbReference type="SUPFAM" id="SSF52540">
    <property type="entry name" value="P-loop containing nucleoside triphosphate hydrolases"/>
    <property type="match status" value="1"/>
</dbReference>
<dbReference type="PROSITE" id="PS50835">
    <property type="entry name" value="IG_LIKE"/>
    <property type="match status" value="2"/>
</dbReference>
<dbReference type="InterPro" id="IPR003599">
    <property type="entry name" value="Ig_sub"/>
</dbReference>
<dbReference type="PROSITE" id="PS50837">
    <property type="entry name" value="NACHT"/>
    <property type="match status" value="1"/>
</dbReference>
<gene>
    <name evidence="5" type="ORF">HOLleu_04029</name>
</gene>
<comment type="caution">
    <text evidence="5">The sequence shown here is derived from an EMBL/GenBank/DDBJ whole genome shotgun (WGS) entry which is preliminary data.</text>
</comment>
<evidence type="ECO:0000256" key="2">
    <source>
        <dbReference type="SAM" id="SignalP"/>
    </source>
</evidence>
<dbReference type="AlphaFoldDB" id="A0A9Q1CTC5"/>
<dbReference type="OrthoDB" id="427518at2759"/>
<feature type="domain" description="NACHT" evidence="4">
    <location>
        <begin position="609"/>
        <end position="733"/>
    </location>
</feature>